<comment type="caution">
    <text evidence="1">The sequence shown here is derived from an EMBL/GenBank/DDBJ whole genome shotgun (WGS) entry which is preliminary data.</text>
</comment>
<dbReference type="Gene3D" id="3.40.50.1240">
    <property type="entry name" value="Phosphoglycerate mutase-like"/>
    <property type="match status" value="1"/>
</dbReference>
<protein>
    <submittedName>
        <fullName evidence="1">Histidine phosphatase family protein</fullName>
    </submittedName>
</protein>
<organism evidence="1 2">
    <name type="scientific">Marinospirillum alkalitolerans</name>
    <dbReference type="NCBI Taxonomy" id="3123374"/>
    <lineage>
        <taxon>Bacteria</taxon>
        <taxon>Pseudomonadati</taxon>
        <taxon>Pseudomonadota</taxon>
        <taxon>Gammaproteobacteria</taxon>
        <taxon>Oceanospirillales</taxon>
        <taxon>Oceanospirillaceae</taxon>
        <taxon>Marinospirillum</taxon>
    </lineage>
</organism>
<dbReference type="PANTHER" id="PTHR47623">
    <property type="entry name" value="OS09G0287300 PROTEIN"/>
    <property type="match status" value="1"/>
</dbReference>
<dbReference type="PANTHER" id="PTHR47623:SF1">
    <property type="entry name" value="OS09G0287300 PROTEIN"/>
    <property type="match status" value="1"/>
</dbReference>
<reference evidence="1 2" key="1">
    <citation type="submission" date="2024-02" db="EMBL/GenBank/DDBJ databases">
        <title>Marinospirillum sp. MEB 164 isolated from Lonar lake sediment.</title>
        <authorList>
            <person name="Joshi A."/>
            <person name="Thite S."/>
        </authorList>
    </citation>
    <scope>NUCLEOTIDE SEQUENCE [LARGE SCALE GENOMIC DNA]</scope>
    <source>
        <strain evidence="1 2">MEB164</strain>
    </source>
</reference>
<dbReference type="CDD" id="cd07067">
    <property type="entry name" value="HP_PGM_like"/>
    <property type="match status" value="1"/>
</dbReference>
<gene>
    <name evidence="1" type="ORF">V6U78_02750</name>
</gene>
<dbReference type="Proteomes" id="UP001621714">
    <property type="component" value="Unassembled WGS sequence"/>
</dbReference>
<dbReference type="InterPro" id="IPR013078">
    <property type="entry name" value="His_Pase_superF_clade-1"/>
</dbReference>
<dbReference type="InterPro" id="IPR029033">
    <property type="entry name" value="His_PPase_superfam"/>
</dbReference>
<sequence>MPSQHYLTLVRHAKSSWKDDQLADIDRPLNKRGRGDLPGLSARLTQKITPPDLILLSPARRTRATAEPLCAAWPQVEVRLTPEIYEASLAQLLALVVPQLAVTRHLMLIGHNPGLAELAQWMTGHPVDYFPTAAWIQLGWPAEQPLLSGCAQRLLFDYPKLHRSSL</sequence>
<proteinExistence type="predicted"/>
<keyword evidence="2" id="KW-1185">Reference proteome</keyword>
<dbReference type="Pfam" id="PF00300">
    <property type="entry name" value="His_Phos_1"/>
    <property type="match status" value="1"/>
</dbReference>
<evidence type="ECO:0000313" key="2">
    <source>
        <dbReference type="Proteomes" id="UP001621714"/>
    </source>
</evidence>
<name>A0ABW8PUL9_9GAMM</name>
<dbReference type="EMBL" id="JBANFI010000001">
    <property type="protein sequence ID" value="MFK7159955.1"/>
    <property type="molecule type" value="Genomic_DNA"/>
</dbReference>
<accession>A0ABW8PUL9</accession>
<evidence type="ECO:0000313" key="1">
    <source>
        <dbReference type="EMBL" id="MFK7159955.1"/>
    </source>
</evidence>
<dbReference type="SUPFAM" id="SSF53254">
    <property type="entry name" value="Phosphoglycerate mutase-like"/>
    <property type="match status" value="1"/>
</dbReference>
<dbReference type="RefSeq" id="WP_405336946.1">
    <property type="nucleotide sequence ID" value="NZ_JBANFI010000001.1"/>
</dbReference>